<gene>
    <name evidence="2" type="primary">LOC112682162</name>
</gene>
<protein>
    <submittedName>
        <fullName evidence="2">Uncharacterized protein LOC112682162</fullName>
    </submittedName>
</protein>
<dbReference type="GeneID" id="112682162"/>
<proteinExistence type="predicted"/>
<sequence>MNRKILISQTTKLIFPPIDISDTDDSDSDLLSSTSFLINNELTQWAIHYKISHIALDNLLSILRQHKCFITLPKSAKTLLKTKPISIENMRVVDPGKYYHFGLKNGIVRYLPYNNCVLEQELKIVIGIDGLPIHKSTSLEFWPILAYIRPKSDLVFPVGLYCGNQKPSDSNDYLKDFVDEAKYLILNGFELENKSYKVKIDVICCDMPARSFVLKIKSHTGYNSCPRCEIEGDRKENRTVFPYCELDKRPPIRTHNGYTDKLTNDHHLPNTDISILIELPMFDIINDFSLDYMHMLCLGVTKKLLFLWMNGPLNVRLPSWKIKELSDLAINLKSDFPCDFSRKPRKLEEVARFKATEFRAILIYYGFVILKDIIADDCYKNFKALSIAMTILLSPQYVSLKQYARDLLEYFVKSFEQIYGQMYMAPNIHGLLHLVDDYDRFGSLDNCCTFSFKNYMKVLKSMIRKPDKPLEQVIIRYNEGEKSTSNLKKKCDSMKNSEGLLIGQHNKGPLINNLVTNPQFSTLILGNYKLKTNVDADSYFCINNNEIVKLINIGHSTNTGNIVLIGREFREKNRFLCSAY</sequence>
<accession>A0A8B8FCG0</accession>
<dbReference type="Proteomes" id="UP000694846">
    <property type="component" value="Unplaced"/>
</dbReference>
<name>A0A8B8FCG0_9HEMI</name>
<dbReference type="PANTHER" id="PTHR33053">
    <property type="entry name" value="PROTEIN, PUTATIVE-RELATED"/>
    <property type="match status" value="1"/>
</dbReference>
<dbReference type="RefSeq" id="XP_025408468.1">
    <property type="nucleotide sequence ID" value="XM_025552683.1"/>
</dbReference>
<reference evidence="2" key="1">
    <citation type="submission" date="2025-08" db="UniProtKB">
        <authorList>
            <consortium name="RefSeq"/>
        </authorList>
    </citation>
    <scope>IDENTIFICATION</scope>
    <source>
        <tissue evidence="2">Whole body</tissue>
    </source>
</reference>
<organism evidence="1 2">
    <name type="scientific">Sipha flava</name>
    <name type="common">yellow sugarcane aphid</name>
    <dbReference type="NCBI Taxonomy" id="143950"/>
    <lineage>
        <taxon>Eukaryota</taxon>
        <taxon>Metazoa</taxon>
        <taxon>Ecdysozoa</taxon>
        <taxon>Arthropoda</taxon>
        <taxon>Hexapoda</taxon>
        <taxon>Insecta</taxon>
        <taxon>Pterygota</taxon>
        <taxon>Neoptera</taxon>
        <taxon>Paraneoptera</taxon>
        <taxon>Hemiptera</taxon>
        <taxon>Sternorrhyncha</taxon>
        <taxon>Aphidomorpha</taxon>
        <taxon>Aphidoidea</taxon>
        <taxon>Aphididae</taxon>
        <taxon>Sipha</taxon>
    </lineage>
</organism>
<evidence type="ECO:0000313" key="1">
    <source>
        <dbReference type="Proteomes" id="UP000694846"/>
    </source>
</evidence>
<keyword evidence="1" id="KW-1185">Reference proteome</keyword>
<dbReference type="AlphaFoldDB" id="A0A8B8FCG0"/>
<dbReference type="OrthoDB" id="10015795at2759"/>
<evidence type="ECO:0000313" key="2">
    <source>
        <dbReference type="RefSeq" id="XP_025408468.1"/>
    </source>
</evidence>